<accession>A0ABC9WZZ6</accession>
<protein>
    <submittedName>
        <fullName evidence="1">Nesprin-3</fullName>
    </submittedName>
</protein>
<evidence type="ECO:0000313" key="1">
    <source>
        <dbReference type="EMBL" id="GAB0190924.1"/>
    </source>
</evidence>
<dbReference type="Proteomes" id="UP001623348">
    <property type="component" value="Unassembled WGS sequence"/>
</dbReference>
<organism evidence="1 2">
    <name type="scientific">Grus japonensis</name>
    <name type="common">Japanese crane</name>
    <name type="synonym">Red-crowned crane</name>
    <dbReference type="NCBI Taxonomy" id="30415"/>
    <lineage>
        <taxon>Eukaryota</taxon>
        <taxon>Metazoa</taxon>
        <taxon>Chordata</taxon>
        <taxon>Craniata</taxon>
        <taxon>Vertebrata</taxon>
        <taxon>Euteleostomi</taxon>
        <taxon>Archelosauria</taxon>
        <taxon>Archosauria</taxon>
        <taxon>Dinosauria</taxon>
        <taxon>Saurischia</taxon>
        <taxon>Theropoda</taxon>
        <taxon>Coelurosauria</taxon>
        <taxon>Aves</taxon>
        <taxon>Neognathae</taxon>
        <taxon>Neoaves</taxon>
        <taxon>Gruiformes</taxon>
        <taxon>Gruidae</taxon>
        <taxon>Grus</taxon>
    </lineage>
</organism>
<evidence type="ECO:0000313" key="2">
    <source>
        <dbReference type="Proteomes" id="UP001623348"/>
    </source>
</evidence>
<dbReference type="AlphaFoldDB" id="A0ABC9WZZ6"/>
<proteinExistence type="predicted"/>
<comment type="caution">
    <text evidence="1">The sequence shown here is derived from an EMBL/GenBank/DDBJ whole genome shotgun (WGS) entry which is preliminary data.</text>
</comment>
<dbReference type="EMBL" id="BAAFJT010000005">
    <property type="protein sequence ID" value="GAB0190924.1"/>
    <property type="molecule type" value="Genomic_DNA"/>
</dbReference>
<gene>
    <name evidence="1" type="ORF">GRJ2_001557700</name>
</gene>
<sequence length="79" mass="8569">MGARLGWLAACAKGLVQLVLENTQNCPASAGEVLNLEHVLQTVACAANFELLCRCWILSKNLEQSIEVSYSGQVHPIMI</sequence>
<keyword evidence="2" id="KW-1185">Reference proteome</keyword>
<reference evidence="1 2" key="1">
    <citation type="submission" date="2024-06" db="EMBL/GenBank/DDBJ databases">
        <title>The draft genome of Grus japonensis, version 3.</title>
        <authorList>
            <person name="Nabeshima K."/>
            <person name="Suzuki S."/>
            <person name="Onuma M."/>
        </authorList>
    </citation>
    <scope>NUCLEOTIDE SEQUENCE [LARGE SCALE GENOMIC DNA]</scope>
    <source>
        <strain evidence="1 2">451A</strain>
    </source>
</reference>
<name>A0ABC9WZZ6_GRUJA</name>